<protein>
    <submittedName>
        <fullName evidence="1">Uncharacterized protein</fullName>
    </submittedName>
</protein>
<name>A0A0F9G8S5_9ZZZZ</name>
<accession>A0A0F9G8S5</accession>
<dbReference type="AlphaFoldDB" id="A0A0F9G8S5"/>
<gene>
    <name evidence="1" type="ORF">LCGC14_1941470</name>
</gene>
<comment type="caution">
    <text evidence="1">The sequence shown here is derived from an EMBL/GenBank/DDBJ whole genome shotgun (WGS) entry which is preliminary data.</text>
</comment>
<dbReference type="EMBL" id="LAZR01021020">
    <property type="protein sequence ID" value="KKL86766.1"/>
    <property type="molecule type" value="Genomic_DNA"/>
</dbReference>
<reference evidence="1" key="1">
    <citation type="journal article" date="2015" name="Nature">
        <title>Complex archaea that bridge the gap between prokaryotes and eukaryotes.</title>
        <authorList>
            <person name="Spang A."/>
            <person name="Saw J.H."/>
            <person name="Jorgensen S.L."/>
            <person name="Zaremba-Niedzwiedzka K."/>
            <person name="Martijn J."/>
            <person name="Lind A.E."/>
            <person name="van Eijk R."/>
            <person name="Schleper C."/>
            <person name="Guy L."/>
            <person name="Ettema T.J."/>
        </authorList>
    </citation>
    <scope>NUCLEOTIDE SEQUENCE</scope>
</reference>
<organism evidence="1">
    <name type="scientific">marine sediment metagenome</name>
    <dbReference type="NCBI Taxonomy" id="412755"/>
    <lineage>
        <taxon>unclassified sequences</taxon>
        <taxon>metagenomes</taxon>
        <taxon>ecological metagenomes</taxon>
    </lineage>
</organism>
<evidence type="ECO:0000313" key="1">
    <source>
        <dbReference type="EMBL" id="KKL86766.1"/>
    </source>
</evidence>
<proteinExistence type="predicted"/>
<sequence>MDPNIERIEIPEDAVVFAVIAYQLYAFIISPRNRVLGLNHFISCVVNDTIPLEHPNHPGISAVLYGEALRLFFDPQNW</sequence>